<protein>
    <submittedName>
        <fullName evidence="1">Uncharacterized protein</fullName>
    </submittedName>
</protein>
<reference evidence="1 2" key="1">
    <citation type="submission" date="2017-05" db="EMBL/GenBank/DDBJ databases">
        <authorList>
            <person name="Song R."/>
            <person name="Chenine A.L."/>
            <person name="Ruprecht R.M."/>
        </authorList>
    </citation>
    <scope>NUCLEOTIDE SEQUENCE [LARGE SCALE GENOMIC DNA]</scope>
    <source>
        <strain evidence="1 2">CECT 8663</strain>
    </source>
</reference>
<accession>A0A238L0Y2</accession>
<dbReference type="AlphaFoldDB" id="A0A238L0Y2"/>
<evidence type="ECO:0000313" key="1">
    <source>
        <dbReference type="EMBL" id="SMX48745.1"/>
    </source>
</evidence>
<gene>
    <name evidence="1" type="ORF">PEV8663_03938</name>
</gene>
<proteinExistence type="predicted"/>
<keyword evidence="2" id="KW-1185">Reference proteome</keyword>
<dbReference type="Proteomes" id="UP000220836">
    <property type="component" value="Unassembled WGS sequence"/>
</dbReference>
<dbReference type="EMBL" id="FXYH01000018">
    <property type="protein sequence ID" value="SMX48745.1"/>
    <property type="molecule type" value="Genomic_DNA"/>
</dbReference>
<name>A0A238L0Y2_9RHOB</name>
<evidence type="ECO:0000313" key="2">
    <source>
        <dbReference type="Proteomes" id="UP000220836"/>
    </source>
</evidence>
<organism evidence="1 2">
    <name type="scientific">Pelagimonas varians</name>
    <dbReference type="NCBI Taxonomy" id="696760"/>
    <lineage>
        <taxon>Bacteria</taxon>
        <taxon>Pseudomonadati</taxon>
        <taxon>Pseudomonadota</taxon>
        <taxon>Alphaproteobacteria</taxon>
        <taxon>Rhodobacterales</taxon>
        <taxon>Roseobacteraceae</taxon>
        <taxon>Pelagimonas</taxon>
    </lineage>
</organism>
<sequence>MKRMMKTLLKRFAYKPLTKEQADILASVKFPCC</sequence>